<gene>
    <name evidence="2" type="ORF">VNI00_011047</name>
</gene>
<dbReference type="Proteomes" id="UP001383192">
    <property type="component" value="Unassembled WGS sequence"/>
</dbReference>
<proteinExistence type="predicted"/>
<dbReference type="EMBL" id="JAYKXP010000046">
    <property type="protein sequence ID" value="KAK7037555.1"/>
    <property type="molecule type" value="Genomic_DNA"/>
</dbReference>
<protein>
    <submittedName>
        <fullName evidence="2">Uncharacterized protein</fullName>
    </submittedName>
</protein>
<evidence type="ECO:0000256" key="1">
    <source>
        <dbReference type="SAM" id="MobiDB-lite"/>
    </source>
</evidence>
<dbReference type="AlphaFoldDB" id="A0AAW0CET2"/>
<comment type="caution">
    <text evidence="2">The sequence shown here is derived from an EMBL/GenBank/DDBJ whole genome shotgun (WGS) entry which is preliminary data.</text>
</comment>
<name>A0AAW0CET2_9AGAR</name>
<organism evidence="2 3">
    <name type="scientific">Paramarasmius palmivorus</name>
    <dbReference type="NCBI Taxonomy" id="297713"/>
    <lineage>
        <taxon>Eukaryota</taxon>
        <taxon>Fungi</taxon>
        <taxon>Dikarya</taxon>
        <taxon>Basidiomycota</taxon>
        <taxon>Agaricomycotina</taxon>
        <taxon>Agaricomycetes</taxon>
        <taxon>Agaricomycetidae</taxon>
        <taxon>Agaricales</taxon>
        <taxon>Marasmiineae</taxon>
        <taxon>Marasmiaceae</taxon>
        <taxon>Paramarasmius</taxon>
    </lineage>
</organism>
<evidence type="ECO:0000313" key="2">
    <source>
        <dbReference type="EMBL" id="KAK7037555.1"/>
    </source>
</evidence>
<accession>A0AAW0CET2</accession>
<sequence length="498" mass="56091">MHPRLPLKDDDVTTIVSIARAVRIYSLKCEKAAKLALEQESLKTRGGLQPNELIPHVKELVQMLGELINNDYGGFAIQSQKLVQVYESFIAKIPLESFSPTYPDQDVLATPRTAVSWSGSKGRFIRRDVGTTHACFYGTGNDLTSWLRIRYLYSPVAVNIPHRDGVATATADTMFGKKFQLPQATGDNRTSDALDCLSPGDGPRILRPRLAEFNRFGNRFPSIILRRTQRSEQRNETRPPTTTQFMRDHAIGHDGPGYCATRPEVVQSAVRDDQYNTVPVPASSLRPIDETVIFQGKLNSAMLNSRIARGPCKADTGLKSDVSGFLPESKHTRFVVYIGTDPDTSNFMHGIFSKWWRFHFVSTAIKLITNVNRDDELAWDGASKYLDGVSTDQVIWKGFSSTSIAHQYYEEYRSSKTVFELVCQSTPHSESDLHYLVIEGVQPGVYSNNKDLIRKGLRYRGGKVKRYFGSLSDAFKEFSEYVARREISIWPDIADELL</sequence>
<reference evidence="2 3" key="1">
    <citation type="submission" date="2024-01" db="EMBL/GenBank/DDBJ databases">
        <title>A draft genome for a cacao thread blight-causing isolate of Paramarasmius palmivorus.</title>
        <authorList>
            <person name="Baruah I.K."/>
            <person name="Bukari Y."/>
            <person name="Amoako-Attah I."/>
            <person name="Meinhardt L.W."/>
            <person name="Bailey B.A."/>
            <person name="Cohen S.P."/>
        </authorList>
    </citation>
    <scope>NUCLEOTIDE SEQUENCE [LARGE SCALE GENOMIC DNA]</scope>
    <source>
        <strain evidence="2 3">GH-12</strain>
    </source>
</reference>
<evidence type="ECO:0000313" key="3">
    <source>
        <dbReference type="Proteomes" id="UP001383192"/>
    </source>
</evidence>
<keyword evidence="3" id="KW-1185">Reference proteome</keyword>
<feature type="region of interest" description="Disordered" evidence="1">
    <location>
        <begin position="229"/>
        <end position="249"/>
    </location>
</feature>